<protein>
    <submittedName>
        <fullName evidence="1">Uncharacterized protein</fullName>
    </submittedName>
</protein>
<accession>A0A433NQJ1</accession>
<keyword evidence="2" id="KW-1185">Reference proteome</keyword>
<dbReference type="RefSeq" id="WP_016873978.1">
    <property type="nucleotide sequence ID" value="NZ_AJLN01000049.1"/>
</dbReference>
<evidence type="ECO:0000313" key="1">
    <source>
        <dbReference type="EMBL" id="RUR86052.1"/>
    </source>
</evidence>
<dbReference type="Proteomes" id="UP000268857">
    <property type="component" value="Unassembled WGS sequence"/>
</dbReference>
<dbReference type="AlphaFoldDB" id="A0A433NQJ1"/>
<dbReference type="OrthoDB" id="467124at2"/>
<proteinExistence type="predicted"/>
<dbReference type="STRING" id="211165.GCA_000317285_01273"/>
<evidence type="ECO:0000313" key="2">
    <source>
        <dbReference type="Proteomes" id="UP000268857"/>
    </source>
</evidence>
<reference evidence="1 2" key="1">
    <citation type="journal article" date="2019" name="Genome Biol. Evol.">
        <title>Day and night: Metabolic profiles and evolutionary relationships of six axenic non-marine cyanobacteria.</title>
        <authorList>
            <person name="Will S.E."/>
            <person name="Henke P."/>
            <person name="Boedeker C."/>
            <person name="Huang S."/>
            <person name="Brinkmann H."/>
            <person name="Rohde M."/>
            <person name="Jarek M."/>
            <person name="Friedl T."/>
            <person name="Seufert S."/>
            <person name="Schumacher M."/>
            <person name="Overmann J."/>
            <person name="Neumann-Schaal M."/>
            <person name="Petersen J."/>
        </authorList>
    </citation>
    <scope>NUCLEOTIDE SEQUENCE [LARGE SCALE GENOMIC DNA]</scope>
    <source>
        <strain evidence="1 2">PCC 6912</strain>
    </source>
</reference>
<comment type="caution">
    <text evidence="1">The sequence shown here is derived from an EMBL/GenBank/DDBJ whole genome shotgun (WGS) entry which is preliminary data.</text>
</comment>
<sequence>MDAKTTEIKQIATQLLAGMLANPHIYAQTSDDMGKGVQEQDLIVLAIEMAEQLIEKVENRSI</sequence>
<name>A0A433NQJ1_CHLFR</name>
<organism evidence="1 2">
    <name type="scientific">Chlorogloeopsis fritschii PCC 6912</name>
    <dbReference type="NCBI Taxonomy" id="211165"/>
    <lineage>
        <taxon>Bacteria</taxon>
        <taxon>Bacillati</taxon>
        <taxon>Cyanobacteriota</taxon>
        <taxon>Cyanophyceae</taxon>
        <taxon>Nostocales</taxon>
        <taxon>Chlorogloeopsidaceae</taxon>
        <taxon>Chlorogloeopsis</taxon>
    </lineage>
</organism>
<dbReference type="EMBL" id="RSCJ01000002">
    <property type="protein sequence ID" value="RUR86052.1"/>
    <property type="molecule type" value="Genomic_DNA"/>
</dbReference>
<gene>
    <name evidence="1" type="ORF">PCC6912_08770</name>
</gene>